<accession>A0A0A9BIC5</accession>
<name>A0A0A9BIC5_ARUDO</name>
<proteinExistence type="predicted"/>
<evidence type="ECO:0000313" key="1">
    <source>
        <dbReference type="EMBL" id="JAD61913.1"/>
    </source>
</evidence>
<organism evidence="1">
    <name type="scientific">Arundo donax</name>
    <name type="common">Giant reed</name>
    <name type="synonym">Donax arundinaceus</name>
    <dbReference type="NCBI Taxonomy" id="35708"/>
    <lineage>
        <taxon>Eukaryota</taxon>
        <taxon>Viridiplantae</taxon>
        <taxon>Streptophyta</taxon>
        <taxon>Embryophyta</taxon>
        <taxon>Tracheophyta</taxon>
        <taxon>Spermatophyta</taxon>
        <taxon>Magnoliopsida</taxon>
        <taxon>Liliopsida</taxon>
        <taxon>Poales</taxon>
        <taxon>Poaceae</taxon>
        <taxon>PACMAD clade</taxon>
        <taxon>Arundinoideae</taxon>
        <taxon>Arundineae</taxon>
        <taxon>Arundo</taxon>
    </lineage>
</organism>
<sequence>MHMQNIYIYTVSAAVFQTNFTHQSPAGRK</sequence>
<reference evidence="1" key="1">
    <citation type="submission" date="2014-09" db="EMBL/GenBank/DDBJ databases">
        <authorList>
            <person name="Magalhaes I.L.F."/>
            <person name="Oliveira U."/>
            <person name="Santos F.R."/>
            <person name="Vidigal T.H.D.A."/>
            <person name="Brescovit A.D."/>
            <person name="Santos A.J."/>
        </authorList>
    </citation>
    <scope>NUCLEOTIDE SEQUENCE</scope>
    <source>
        <tissue evidence="1">Shoot tissue taken approximately 20 cm above the soil surface</tissue>
    </source>
</reference>
<protein>
    <submittedName>
        <fullName evidence="1">Uncharacterized protein</fullName>
    </submittedName>
</protein>
<dbReference type="EMBL" id="GBRH01235982">
    <property type="protein sequence ID" value="JAD61913.1"/>
    <property type="molecule type" value="Transcribed_RNA"/>
</dbReference>
<reference evidence="1" key="2">
    <citation type="journal article" date="2015" name="Data Brief">
        <title>Shoot transcriptome of the giant reed, Arundo donax.</title>
        <authorList>
            <person name="Barrero R.A."/>
            <person name="Guerrero F.D."/>
            <person name="Moolhuijzen P."/>
            <person name="Goolsby J.A."/>
            <person name="Tidwell J."/>
            <person name="Bellgard S.E."/>
            <person name="Bellgard M.I."/>
        </authorList>
    </citation>
    <scope>NUCLEOTIDE SEQUENCE</scope>
    <source>
        <tissue evidence="1">Shoot tissue taken approximately 20 cm above the soil surface</tissue>
    </source>
</reference>
<dbReference type="AlphaFoldDB" id="A0A0A9BIC5"/>